<dbReference type="Gene3D" id="3.30.750.24">
    <property type="entry name" value="STAS domain"/>
    <property type="match status" value="1"/>
</dbReference>
<dbReference type="InterPro" id="IPR002645">
    <property type="entry name" value="STAS_dom"/>
</dbReference>
<dbReference type="InterPro" id="IPR052746">
    <property type="entry name" value="MlaB_ABC_Transporter"/>
</dbReference>
<name>A0A6C2CZ81_9RHOO</name>
<protein>
    <submittedName>
        <fullName evidence="2">Anti-sigma factor antagonist</fullName>
    </submittedName>
</protein>
<dbReference type="OrthoDB" id="8527158at2"/>
<dbReference type="PANTHER" id="PTHR35849:SF2">
    <property type="entry name" value="BLR2341 PROTEIN"/>
    <property type="match status" value="1"/>
</dbReference>
<proteinExistence type="predicted"/>
<dbReference type="InterPro" id="IPR036513">
    <property type="entry name" value="STAS_dom_sf"/>
</dbReference>
<evidence type="ECO:0000259" key="1">
    <source>
        <dbReference type="PROSITE" id="PS50801"/>
    </source>
</evidence>
<gene>
    <name evidence="2" type="ORF">ETQ85_10330</name>
</gene>
<keyword evidence="3" id="KW-1185">Reference proteome</keyword>
<comment type="caution">
    <text evidence="2">The sequence shown here is derived from an EMBL/GenBank/DDBJ whole genome shotgun (WGS) entry which is preliminary data.</text>
</comment>
<organism evidence="2 3">
    <name type="scientific">Zoogloea oleivorans</name>
    <dbReference type="NCBI Taxonomy" id="1552750"/>
    <lineage>
        <taxon>Bacteria</taxon>
        <taxon>Pseudomonadati</taxon>
        <taxon>Pseudomonadota</taxon>
        <taxon>Betaproteobacteria</taxon>
        <taxon>Rhodocyclales</taxon>
        <taxon>Zoogloeaceae</taxon>
        <taxon>Zoogloea</taxon>
    </lineage>
</organism>
<dbReference type="EMBL" id="SDKK01000008">
    <property type="protein sequence ID" value="TYC58903.1"/>
    <property type="molecule type" value="Genomic_DNA"/>
</dbReference>
<dbReference type="PROSITE" id="PS50801">
    <property type="entry name" value="STAS"/>
    <property type="match status" value="1"/>
</dbReference>
<reference evidence="2 3" key="1">
    <citation type="submission" date="2019-01" db="EMBL/GenBank/DDBJ databases">
        <title>Zoogloea oleivorans genome sequencing and assembly.</title>
        <authorList>
            <person name="Tancsics A."/>
            <person name="Farkas M."/>
            <person name="Kriszt B."/>
            <person name="Maroti G."/>
            <person name="Horvath B."/>
        </authorList>
    </citation>
    <scope>NUCLEOTIDE SEQUENCE [LARGE SCALE GENOMIC DNA]</scope>
    <source>
        <strain evidence="2 3">Buc</strain>
    </source>
</reference>
<dbReference type="Proteomes" id="UP000389128">
    <property type="component" value="Unassembled WGS sequence"/>
</dbReference>
<dbReference type="AlphaFoldDB" id="A0A6C2CZ81"/>
<dbReference type="SUPFAM" id="SSF52091">
    <property type="entry name" value="SpoIIaa-like"/>
    <property type="match status" value="1"/>
</dbReference>
<feature type="domain" description="STAS" evidence="1">
    <location>
        <begin position="13"/>
        <end position="118"/>
    </location>
</feature>
<evidence type="ECO:0000313" key="2">
    <source>
        <dbReference type="EMBL" id="TYC58903.1"/>
    </source>
</evidence>
<accession>A0A6C2CZ81</accession>
<dbReference type="CDD" id="cd07043">
    <property type="entry name" value="STAS_anti-anti-sigma_factors"/>
    <property type="match status" value="1"/>
</dbReference>
<dbReference type="PANTHER" id="PTHR35849">
    <property type="entry name" value="BLR2341 PROTEIN"/>
    <property type="match status" value="1"/>
</dbReference>
<evidence type="ECO:0000313" key="3">
    <source>
        <dbReference type="Proteomes" id="UP000389128"/>
    </source>
</evidence>
<dbReference type="Pfam" id="PF13466">
    <property type="entry name" value="STAS_2"/>
    <property type="match status" value="1"/>
</dbReference>
<sequence length="118" mass="12754">MLEPRPPTEETKMSASEQTSLGASRVVIAGDMTIYSARDWRDRLLIAMGAPGDVELDLSGVSEIDAAGIQLLVSLRLEAADSERVMRLLAVSARVAEALNFCRLTEFFSDAVPAQASR</sequence>
<dbReference type="InterPro" id="IPR058548">
    <property type="entry name" value="MlaB-like_STAS"/>
</dbReference>